<feature type="compositionally biased region" description="Basic and acidic residues" evidence="1">
    <location>
        <begin position="261"/>
        <end position="288"/>
    </location>
</feature>
<feature type="compositionally biased region" description="Basic and acidic residues" evidence="1">
    <location>
        <begin position="464"/>
        <end position="487"/>
    </location>
</feature>
<reference evidence="2" key="1">
    <citation type="submission" date="2023-06" db="EMBL/GenBank/DDBJ databases">
        <title>Genome-scale phylogeny and comparative genomics of the fungal order Sordariales.</title>
        <authorList>
            <consortium name="Lawrence Berkeley National Laboratory"/>
            <person name="Hensen N."/>
            <person name="Bonometti L."/>
            <person name="Westerberg I."/>
            <person name="Brannstrom I.O."/>
            <person name="Guillou S."/>
            <person name="Cros-Aarteil S."/>
            <person name="Calhoun S."/>
            <person name="Haridas S."/>
            <person name="Kuo A."/>
            <person name="Mondo S."/>
            <person name="Pangilinan J."/>
            <person name="Riley R."/>
            <person name="Labutti K."/>
            <person name="Andreopoulos B."/>
            <person name="Lipzen A."/>
            <person name="Chen C."/>
            <person name="Yanf M."/>
            <person name="Daum C."/>
            <person name="Ng V."/>
            <person name="Clum A."/>
            <person name="Steindorff A."/>
            <person name="Ohm R."/>
            <person name="Martin F."/>
            <person name="Silar P."/>
            <person name="Natvig D."/>
            <person name="Lalanne C."/>
            <person name="Gautier V."/>
            <person name="Ament-Velasquez S.L."/>
            <person name="Kruys A."/>
            <person name="Hutchinson M.I."/>
            <person name="Powell A.J."/>
            <person name="Barry K."/>
            <person name="Miller A.N."/>
            <person name="Grigoriev I.V."/>
            <person name="Debuchy R."/>
            <person name="Gladieux P."/>
            <person name="Thoren M.H."/>
            <person name="Johannesson H."/>
        </authorList>
    </citation>
    <scope>NUCLEOTIDE SEQUENCE</scope>
    <source>
        <strain evidence="2">PSN4</strain>
    </source>
</reference>
<feature type="compositionally biased region" description="Basic and acidic residues" evidence="1">
    <location>
        <begin position="318"/>
        <end position="339"/>
    </location>
</feature>
<evidence type="ECO:0000313" key="3">
    <source>
        <dbReference type="Proteomes" id="UP001239445"/>
    </source>
</evidence>
<feature type="compositionally biased region" description="Basic and acidic residues" evidence="1">
    <location>
        <begin position="188"/>
        <end position="210"/>
    </location>
</feature>
<comment type="caution">
    <text evidence="2">The sequence shown here is derived from an EMBL/GenBank/DDBJ whole genome shotgun (WGS) entry which is preliminary data.</text>
</comment>
<feature type="region of interest" description="Disordered" evidence="1">
    <location>
        <begin position="1"/>
        <end position="80"/>
    </location>
</feature>
<dbReference type="AlphaFoldDB" id="A0AAJ0B7A8"/>
<accession>A0AAJ0B7A8</accession>
<evidence type="ECO:0000313" key="2">
    <source>
        <dbReference type="EMBL" id="KAK1751507.1"/>
    </source>
</evidence>
<feature type="compositionally biased region" description="Basic and acidic residues" evidence="1">
    <location>
        <begin position="420"/>
        <end position="457"/>
    </location>
</feature>
<organism evidence="2 3">
    <name type="scientific">Echria macrotheca</name>
    <dbReference type="NCBI Taxonomy" id="438768"/>
    <lineage>
        <taxon>Eukaryota</taxon>
        <taxon>Fungi</taxon>
        <taxon>Dikarya</taxon>
        <taxon>Ascomycota</taxon>
        <taxon>Pezizomycotina</taxon>
        <taxon>Sordariomycetes</taxon>
        <taxon>Sordariomycetidae</taxon>
        <taxon>Sordariales</taxon>
        <taxon>Schizotheciaceae</taxon>
        <taxon>Echria</taxon>
    </lineage>
</organism>
<feature type="compositionally biased region" description="Basic and acidic residues" evidence="1">
    <location>
        <begin position="369"/>
        <end position="401"/>
    </location>
</feature>
<dbReference type="EMBL" id="MU839842">
    <property type="protein sequence ID" value="KAK1751507.1"/>
    <property type="molecule type" value="Genomic_DNA"/>
</dbReference>
<feature type="region of interest" description="Disordered" evidence="1">
    <location>
        <begin position="420"/>
        <end position="487"/>
    </location>
</feature>
<name>A0AAJ0B7A8_9PEZI</name>
<keyword evidence="3" id="KW-1185">Reference proteome</keyword>
<feature type="compositionally biased region" description="Basic and acidic residues" evidence="1">
    <location>
        <begin position="221"/>
        <end position="235"/>
    </location>
</feature>
<protein>
    <submittedName>
        <fullName evidence="2">Uncharacterized protein</fullName>
    </submittedName>
</protein>
<feature type="region of interest" description="Disordered" evidence="1">
    <location>
        <begin position="135"/>
        <end position="155"/>
    </location>
</feature>
<feature type="region of interest" description="Disordered" evidence="1">
    <location>
        <begin position="356"/>
        <end position="401"/>
    </location>
</feature>
<gene>
    <name evidence="2" type="ORF">QBC47DRAFT_364515</name>
</gene>
<proteinExistence type="predicted"/>
<feature type="region of interest" description="Disordered" evidence="1">
    <location>
        <begin position="253"/>
        <end position="339"/>
    </location>
</feature>
<feature type="compositionally biased region" description="Polar residues" evidence="1">
    <location>
        <begin position="307"/>
        <end position="317"/>
    </location>
</feature>
<feature type="region of interest" description="Disordered" evidence="1">
    <location>
        <begin position="171"/>
        <end position="235"/>
    </location>
</feature>
<sequence length="511" mass="59497">MENPKAPQRLGKQDESAQMATREDTGNTDQLTPGQADGAIVKKHKDNTGEPGDLVKRHPPEEHQVATETTQGDGRGGAPAVRLDMDLDVDVQMKAKIQGDVTLSILEGDQNPNQQHRGGWVSRFVASRAIDDFQGLAMPSRRGSPRRKSRETPEILQHLGRAALAYGIERLTRQESGSSKSSRHKKRESSNESRKSPSRSKGKESKEKDSSGSSDRRRRSRESSRLKSENSDLHHHMSQLAAGVLAFGVRQFMHHRKEKKRKEAESGRDPRKPTSRDRDRDRERERGLNFRPGRARADPELSAALESLNTELQGTNESIRKLTRDKPSHENCEVHKGLVDNSERIQTSLSNLQSSVNNIRNLHPALARETSRRVDPRERERERDPKGEREPARDRQRRERDLNREIPRERRERDLNREIPRERRERDPNRERDEKRREPDLKGGRNGQRQERTREIPVDAPRGWPRDETRERKRDPRRDEGRRRREDDCWECRPVRERSSRYEYERKSRRH</sequence>
<dbReference type="Proteomes" id="UP001239445">
    <property type="component" value="Unassembled WGS sequence"/>
</dbReference>
<feature type="compositionally biased region" description="Basic and acidic residues" evidence="1">
    <location>
        <begin position="53"/>
        <end position="65"/>
    </location>
</feature>
<evidence type="ECO:0000256" key="1">
    <source>
        <dbReference type="SAM" id="MobiDB-lite"/>
    </source>
</evidence>
<feature type="compositionally biased region" description="Basic and acidic residues" evidence="1">
    <location>
        <begin position="11"/>
        <end position="25"/>
    </location>
</feature>